<keyword evidence="7" id="KW-0540">Nuclease</keyword>
<dbReference type="Pfam" id="PF03372">
    <property type="entry name" value="Exo_endo_phos"/>
    <property type="match status" value="1"/>
</dbReference>
<feature type="compositionally biased region" description="Low complexity" evidence="5">
    <location>
        <begin position="38"/>
        <end position="49"/>
    </location>
</feature>
<keyword evidence="4" id="KW-0175">Coiled coil</keyword>
<feature type="coiled-coil region" evidence="4">
    <location>
        <begin position="390"/>
        <end position="424"/>
    </location>
</feature>
<protein>
    <recommendedName>
        <fullName evidence="2">sphingomyelin phosphodiesterase</fullName>
        <ecNumber evidence="2">3.1.4.12</ecNumber>
    </recommendedName>
</protein>
<dbReference type="EC" id="3.1.4.12" evidence="2"/>
<dbReference type="RefSeq" id="XP_976659.2">
    <property type="nucleotide sequence ID" value="XM_971566.2"/>
</dbReference>
<dbReference type="PANTHER" id="PTHR16320:SF1">
    <property type="entry name" value="SPHINGOMYELINASE DDB_G0288017"/>
    <property type="match status" value="1"/>
</dbReference>
<sequence length="500" mass="58308">MKTQDFKSNQKSGDIESQMPKQGQKEQRSNKENSPERSQQNISTSSNNIDKINNTLNSSNFEIGDRLPMQKIQVIKQNSSPKNNVISNYLSQGIRSVRVLTYNIFLRPPPIKNNKDDYKNERTKLFLNSISDFDIVCLQELFGFLNQRKHKIIFNAMKQGFFYHATSPSPSFFSSYLVDGGLVTISRFPIIEKSYRPFKYGVLSDNLSQKGVLYTKIQANDSYIHLFNTHLQASYVGAENNVKATVITRVDQLILIKDFIKEQVKKHREKESDIIMICGDFNVNARPQTYPIHYLNDVPDIQEYIRKINPKEFSEYDILRYILSDFESIEFIDTLRRKFKGESPITYADTYIDRETQQELPMEEALTIKEDLLQKSCLDYIIQLKIPIEAKEVQENNNNNNNNNENEEDDIEEFKMKKSNAQSQSGFVFDYEQVFLEKFFVKNQPFTQLSDHYGVYTTLRYVNVNQKSSFQFKESVISSQDKKNIDNKNQHSFNNASLNE</sequence>
<dbReference type="SUPFAM" id="SSF56219">
    <property type="entry name" value="DNase I-like"/>
    <property type="match status" value="1"/>
</dbReference>
<dbReference type="InterPro" id="IPR017766">
    <property type="entry name" value="Sphingomyelinase/PLipase_C"/>
</dbReference>
<dbReference type="InterPro" id="IPR005135">
    <property type="entry name" value="Endo/exonuclease/phosphatase"/>
</dbReference>
<evidence type="ECO:0000256" key="2">
    <source>
        <dbReference type="ARBA" id="ARBA00012369"/>
    </source>
</evidence>
<dbReference type="GO" id="GO:0005576">
    <property type="term" value="C:extracellular region"/>
    <property type="evidence" value="ECO:0007669"/>
    <property type="project" value="InterPro"/>
</dbReference>
<evidence type="ECO:0000313" key="8">
    <source>
        <dbReference type="Proteomes" id="UP000009168"/>
    </source>
</evidence>
<evidence type="ECO:0000256" key="4">
    <source>
        <dbReference type="SAM" id="Coils"/>
    </source>
</evidence>
<name>I7LTS5_TETTS</name>
<dbReference type="STRING" id="312017.I7LTS5"/>
<proteinExistence type="inferred from homology"/>
<dbReference type="PANTHER" id="PTHR16320">
    <property type="entry name" value="SPHINGOMYELINASE FAMILY MEMBER"/>
    <property type="match status" value="1"/>
</dbReference>
<evidence type="ECO:0000259" key="6">
    <source>
        <dbReference type="Pfam" id="PF03372"/>
    </source>
</evidence>
<keyword evidence="7" id="KW-0255">Endonuclease</keyword>
<reference evidence="8" key="1">
    <citation type="journal article" date="2006" name="PLoS Biol.">
        <title>Macronuclear genome sequence of the ciliate Tetrahymena thermophila, a model eukaryote.</title>
        <authorList>
            <person name="Eisen J.A."/>
            <person name="Coyne R.S."/>
            <person name="Wu M."/>
            <person name="Wu D."/>
            <person name="Thiagarajan M."/>
            <person name="Wortman J.R."/>
            <person name="Badger J.H."/>
            <person name="Ren Q."/>
            <person name="Amedeo P."/>
            <person name="Jones K.M."/>
            <person name="Tallon L.J."/>
            <person name="Delcher A.L."/>
            <person name="Salzberg S.L."/>
            <person name="Silva J.C."/>
            <person name="Haas B.J."/>
            <person name="Majoros W.H."/>
            <person name="Farzad M."/>
            <person name="Carlton J.M."/>
            <person name="Smith R.K. Jr."/>
            <person name="Garg J."/>
            <person name="Pearlman R.E."/>
            <person name="Karrer K.M."/>
            <person name="Sun L."/>
            <person name="Manning G."/>
            <person name="Elde N.C."/>
            <person name="Turkewitz A.P."/>
            <person name="Asai D.J."/>
            <person name="Wilkes D.E."/>
            <person name="Wang Y."/>
            <person name="Cai H."/>
            <person name="Collins K."/>
            <person name="Stewart B.A."/>
            <person name="Lee S.R."/>
            <person name="Wilamowska K."/>
            <person name="Weinberg Z."/>
            <person name="Ruzzo W.L."/>
            <person name="Wloga D."/>
            <person name="Gaertig J."/>
            <person name="Frankel J."/>
            <person name="Tsao C.-C."/>
            <person name="Gorovsky M.A."/>
            <person name="Keeling P.J."/>
            <person name="Waller R.F."/>
            <person name="Patron N.J."/>
            <person name="Cherry J.M."/>
            <person name="Stover N.A."/>
            <person name="Krieger C.J."/>
            <person name="del Toro C."/>
            <person name="Ryder H.F."/>
            <person name="Williamson S.C."/>
            <person name="Barbeau R.A."/>
            <person name="Hamilton E.P."/>
            <person name="Orias E."/>
        </authorList>
    </citation>
    <scope>NUCLEOTIDE SEQUENCE [LARGE SCALE GENOMIC DNA]</scope>
    <source>
        <strain evidence="8">SB210</strain>
    </source>
</reference>
<dbReference type="CDD" id="cd09078">
    <property type="entry name" value="nSMase"/>
    <property type="match status" value="1"/>
</dbReference>
<evidence type="ECO:0000256" key="3">
    <source>
        <dbReference type="ARBA" id="ARBA00022801"/>
    </source>
</evidence>
<dbReference type="AlphaFoldDB" id="I7LTS5"/>
<feature type="region of interest" description="Disordered" evidence="5">
    <location>
        <begin position="481"/>
        <end position="500"/>
    </location>
</feature>
<dbReference type="OrthoDB" id="40902at2759"/>
<accession>I7LTS5</accession>
<dbReference type="InterPro" id="IPR038772">
    <property type="entry name" value="Sph/SMPD2-like"/>
</dbReference>
<dbReference type="InParanoid" id="I7LTS5"/>
<keyword evidence="8" id="KW-1185">Reference proteome</keyword>
<dbReference type="Proteomes" id="UP000009168">
    <property type="component" value="Unassembled WGS sequence"/>
</dbReference>
<keyword evidence="3" id="KW-0378">Hydrolase</keyword>
<evidence type="ECO:0000256" key="1">
    <source>
        <dbReference type="ARBA" id="ARBA00006335"/>
    </source>
</evidence>
<dbReference type="Gene3D" id="3.60.10.10">
    <property type="entry name" value="Endonuclease/exonuclease/phosphatase"/>
    <property type="match status" value="1"/>
</dbReference>
<dbReference type="eggNOG" id="ENOG502S367">
    <property type="taxonomic scope" value="Eukaryota"/>
</dbReference>
<feature type="domain" description="Endonuclease/exonuclease/phosphatase" evidence="6">
    <location>
        <begin position="100"/>
        <end position="289"/>
    </location>
</feature>
<dbReference type="GO" id="GO:0005737">
    <property type="term" value="C:cytoplasm"/>
    <property type="evidence" value="ECO:0007669"/>
    <property type="project" value="TreeGrafter"/>
</dbReference>
<dbReference type="KEGG" id="tet:TTHERM_00548030"/>
<organism evidence="7 8">
    <name type="scientific">Tetrahymena thermophila (strain SB210)</name>
    <dbReference type="NCBI Taxonomy" id="312017"/>
    <lineage>
        <taxon>Eukaryota</taxon>
        <taxon>Sar</taxon>
        <taxon>Alveolata</taxon>
        <taxon>Ciliophora</taxon>
        <taxon>Intramacronucleata</taxon>
        <taxon>Oligohymenophorea</taxon>
        <taxon>Hymenostomatida</taxon>
        <taxon>Tetrahymenina</taxon>
        <taxon>Tetrahymenidae</taxon>
        <taxon>Tetrahymena</taxon>
    </lineage>
</organism>
<dbReference type="GeneID" id="7822828"/>
<dbReference type="InterPro" id="IPR036691">
    <property type="entry name" value="Endo/exonu/phosph_ase_sf"/>
</dbReference>
<feature type="region of interest" description="Disordered" evidence="5">
    <location>
        <begin position="1"/>
        <end position="53"/>
    </location>
</feature>
<dbReference type="GO" id="GO:0004767">
    <property type="term" value="F:sphingomyelin phosphodiesterase activity"/>
    <property type="evidence" value="ECO:0007669"/>
    <property type="project" value="UniProtKB-EC"/>
</dbReference>
<feature type="compositionally biased region" description="Polar residues" evidence="5">
    <location>
        <begin position="490"/>
        <end position="500"/>
    </location>
</feature>
<evidence type="ECO:0000256" key="5">
    <source>
        <dbReference type="SAM" id="MobiDB-lite"/>
    </source>
</evidence>
<feature type="compositionally biased region" description="Polar residues" evidence="5">
    <location>
        <begin position="1"/>
        <end position="12"/>
    </location>
</feature>
<evidence type="ECO:0000313" key="7">
    <source>
        <dbReference type="EMBL" id="EAR86064.2"/>
    </source>
</evidence>
<dbReference type="EMBL" id="GG662864">
    <property type="protein sequence ID" value="EAR86064.2"/>
    <property type="molecule type" value="Genomic_DNA"/>
</dbReference>
<feature type="compositionally biased region" description="Basic and acidic residues" evidence="5">
    <location>
        <begin position="23"/>
        <end position="35"/>
    </location>
</feature>
<dbReference type="GO" id="GO:0004519">
    <property type="term" value="F:endonuclease activity"/>
    <property type="evidence" value="ECO:0007669"/>
    <property type="project" value="UniProtKB-KW"/>
</dbReference>
<comment type="similarity">
    <text evidence="1">Belongs to the neutral sphingomyelinase family.</text>
</comment>
<gene>
    <name evidence="7" type="ORF">TTHERM_00548030</name>
</gene>